<dbReference type="InterPro" id="IPR044595">
    <property type="entry name" value="KMD1-4"/>
</dbReference>
<dbReference type="SMART" id="SM00256">
    <property type="entry name" value="FBOX"/>
    <property type="match status" value="1"/>
</dbReference>
<dbReference type="OrthoDB" id="191037at2759"/>
<dbReference type="InterPro" id="IPR036047">
    <property type="entry name" value="F-box-like_dom_sf"/>
</dbReference>
<reference evidence="3" key="1">
    <citation type="journal article" date="2020" name="Nat. Commun.">
        <title>Genome sequence of the cluster root forming white lupin.</title>
        <authorList>
            <person name="Hufnagel B."/>
            <person name="Marques A."/>
            <person name="Soriano A."/>
            <person name="Marques L."/>
            <person name="Divol F."/>
            <person name="Doumas P."/>
            <person name="Sallet E."/>
            <person name="Mancinotti D."/>
            <person name="Carrere S."/>
            <person name="Marande W."/>
            <person name="Arribat S."/>
            <person name="Keller J."/>
            <person name="Huneau C."/>
            <person name="Blein T."/>
            <person name="Aime D."/>
            <person name="Laguerre M."/>
            <person name="Taylor J."/>
            <person name="Schubert V."/>
            <person name="Nelson M."/>
            <person name="Geu-Flores F."/>
            <person name="Crespi M."/>
            <person name="Gallardo-Guerrero K."/>
            <person name="Delaux P.-M."/>
            <person name="Salse J."/>
            <person name="Berges H."/>
            <person name="Guyot R."/>
            <person name="Gouzy J."/>
            <person name="Peret B."/>
        </authorList>
    </citation>
    <scope>NUCLEOTIDE SEQUENCE [LARGE SCALE GENOMIC DNA]</scope>
    <source>
        <strain evidence="3">cv. Amiga</strain>
    </source>
</reference>
<dbReference type="Pfam" id="PF00646">
    <property type="entry name" value="F-box"/>
    <property type="match status" value="1"/>
</dbReference>
<gene>
    <name evidence="2" type="ORF">Lalb_Chr11g0069401</name>
</gene>
<dbReference type="PANTHER" id="PTHR46407:SF3">
    <property type="entry name" value="OS02G0208700 PROTEIN"/>
    <property type="match status" value="1"/>
</dbReference>
<dbReference type="GO" id="GO:2000762">
    <property type="term" value="P:regulation of phenylpropanoid metabolic process"/>
    <property type="evidence" value="ECO:0007669"/>
    <property type="project" value="InterPro"/>
</dbReference>
<evidence type="ECO:0000259" key="1">
    <source>
        <dbReference type="SMART" id="SM00256"/>
    </source>
</evidence>
<organism evidence="2 3">
    <name type="scientific">Lupinus albus</name>
    <name type="common">White lupine</name>
    <name type="synonym">Lupinus termis</name>
    <dbReference type="NCBI Taxonomy" id="3870"/>
    <lineage>
        <taxon>Eukaryota</taxon>
        <taxon>Viridiplantae</taxon>
        <taxon>Streptophyta</taxon>
        <taxon>Embryophyta</taxon>
        <taxon>Tracheophyta</taxon>
        <taxon>Spermatophyta</taxon>
        <taxon>Magnoliopsida</taxon>
        <taxon>eudicotyledons</taxon>
        <taxon>Gunneridae</taxon>
        <taxon>Pentapetalae</taxon>
        <taxon>rosids</taxon>
        <taxon>fabids</taxon>
        <taxon>Fabales</taxon>
        <taxon>Fabaceae</taxon>
        <taxon>Papilionoideae</taxon>
        <taxon>50 kb inversion clade</taxon>
        <taxon>genistoids sensu lato</taxon>
        <taxon>core genistoids</taxon>
        <taxon>Genisteae</taxon>
        <taxon>Lupinus</taxon>
    </lineage>
</organism>
<name>A0A6A4PRT3_LUPAL</name>
<dbReference type="PANTHER" id="PTHR46407">
    <property type="entry name" value="OS02G0208700 PROTEIN"/>
    <property type="match status" value="1"/>
</dbReference>
<keyword evidence="3" id="KW-1185">Reference proteome</keyword>
<dbReference type="Gene3D" id="1.20.1280.50">
    <property type="match status" value="1"/>
</dbReference>
<comment type="caution">
    <text evidence="2">The sequence shown here is derived from an EMBL/GenBank/DDBJ whole genome shotgun (WGS) entry which is preliminary data.</text>
</comment>
<dbReference type="AlphaFoldDB" id="A0A6A4PRT3"/>
<dbReference type="EMBL" id="WOCE01000011">
    <property type="protein sequence ID" value="KAE9604253.1"/>
    <property type="molecule type" value="Genomic_DNA"/>
</dbReference>
<accession>A0A6A4PRT3</accession>
<protein>
    <submittedName>
        <fullName evidence="2">Putative F-box domain-containing protein</fullName>
    </submittedName>
</protein>
<sequence length="56" mass="6658">MELISGLPDDVARDCLIRVSYQQFAAVASVCKKWKTEIHSPEFRRRRRSICWAYRN</sequence>
<dbReference type="SUPFAM" id="SSF81383">
    <property type="entry name" value="F-box domain"/>
    <property type="match status" value="1"/>
</dbReference>
<evidence type="ECO:0000313" key="3">
    <source>
        <dbReference type="Proteomes" id="UP000447434"/>
    </source>
</evidence>
<dbReference type="CDD" id="cd22152">
    <property type="entry name" value="F-box_AtAFR-like"/>
    <property type="match status" value="1"/>
</dbReference>
<feature type="domain" description="F-box" evidence="1">
    <location>
        <begin position="7"/>
        <end position="47"/>
    </location>
</feature>
<dbReference type="Proteomes" id="UP000447434">
    <property type="component" value="Chromosome 11"/>
</dbReference>
<dbReference type="GO" id="GO:0080037">
    <property type="term" value="P:negative regulation of cytokinin-activated signaling pathway"/>
    <property type="evidence" value="ECO:0007669"/>
    <property type="project" value="InterPro"/>
</dbReference>
<evidence type="ECO:0000313" key="2">
    <source>
        <dbReference type="EMBL" id="KAE9604253.1"/>
    </source>
</evidence>
<dbReference type="InterPro" id="IPR001810">
    <property type="entry name" value="F-box_dom"/>
</dbReference>
<proteinExistence type="predicted"/>